<sequence>MTVNGKLYTETIEDLRRKVKGGVYLVIDPHEGIETVLPKVKAALAGGVDVLQIWNHWHKGQDQKAFIDSITTLAHAVDVPVLINEEWHWLESTMIDGVHFDAIPADWDTNRNTITRPFLTGITCGNDETRIDWAIRFADYLSFCSMFPSASAGVCEIVRPEVVEETRRQTNLPIFVAGGITPASINTLLPLGINGVAVISAILKADDPARAAQDFKEALTRPR</sequence>
<dbReference type="Gene3D" id="3.20.20.70">
    <property type="entry name" value="Aldolase class I"/>
    <property type="match status" value="1"/>
</dbReference>
<dbReference type="InterPro" id="IPR036206">
    <property type="entry name" value="ThiamineP_synth_sf"/>
</dbReference>
<keyword evidence="5" id="KW-1185">Reference proteome</keyword>
<evidence type="ECO:0000313" key="5">
    <source>
        <dbReference type="Proteomes" id="UP001597112"/>
    </source>
</evidence>
<feature type="domain" description="Thiamine phosphate synthase/TenI" evidence="3">
    <location>
        <begin position="23"/>
        <end position="202"/>
    </location>
</feature>
<name>A0ABW3KC49_9BACT</name>
<dbReference type="PANTHER" id="PTHR20857">
    <property type="entry name" value="THIAMINE-PHOSPHATE PYROPHOSPHORYLASE"/>
    <property type="match status" value="1"/>
</dbReference>
<gene>
    <name evidence="4" type="ORF">ACFQ21_27140</name>
</gene>
<protein>
    <submittedName>
        <fullName evidence="4">Thiamine phosphate synthase</fullName>
    </submittedName>
</protein>
<accession>A0ABW3KC49</accession>
<dbReference type="Proteomes" id="UP001597112">
    <property type="component" value="Unassembled WGS sequence"/>
</dbReference>
<reference evidence="5" key="1">
    <citation type="journal article" date="2019" name="Int. J. Syst. Evol. Microbiol.">
        <title>The Global Catalogue of Microorganisms (GCM) 10K type strain sequencing project: providing services to taxonomists for standard genome sequencing and annotation.</title>
        <authorList>
            <consortium name="The Broad Institute Genomics Platform"/>
            <consortium name="The Broad Institute Genome Sequencing Center for Infectious Disease"/>
            <person name="Wu L."/>
            <person name="Ma J."/>
        </authorList>
    </citation>
    <scope>NUCLEOTIDE SEQUENCE [LARGE SCALE GENOMIC DNA]</scope>
    <source>
        <strain evidence="5">CCUG 58938</strain>
    </source>
</reference>
<evidence type="ECO:0000256" key="1">
    <source>
        <dbReference type="ARBA" id="ARBA00004948"/>
    </source>
</evidence>
<evidence type="ECO:0000313" key="4">
    <source>
        <dbReference type="EMBL" id="MFD1003031.1"/>
    </source>
</evidence>
<dbReference type="CDD" id="cd00564">
    <property type="entry name" value="TMP_TenI"/>
    <property type="match status" value="1"/>
</dbReference>
<dbReference type="EMBL" id="JBHTKA010000015">
    <property type="protein sequence ID" value="MFD1003031.1"/>
    <property type="molecule type" value="Genomic_DNA"/>
</dbReference>
<evidence type="ECO:0000259" key="3">
    <source>
        <dbReference type="Pfam" id="PF02581"/>
    </source>
</evidence>
<comment type="caution">
    <text evidence="4">The sequence shown here is derived from an EMBL/GenBank/DDBJ whole genome shotgun (WGS) entry which is preliminary data.</text>
</comment>
<proteinExistence type="predicted"/>
<evidence type="ECO:0000256" key="2">
    <source>
        <dbReference type="ARBA" id="ARBA00022977"/>
    </source>
</evidence>
<dbReference type="Pfam" id="PF02581">
    <property type="entry name" value="TMP-TENI"/>
    <property type="match status" value="1"/>
</dbReference>
<dbReference type="InterPro" id="IPR013785">
    <property type="entry name" value="Aldolase_TIM"/>
</dbReference>
<organism evidence="4 5">
    <name type="scientific">Ohtaekwangia kribbensis</name>
    <dbReference type="NCBI Taxonomy" id="688913"/>
    <lineage>
        <taxon>Bacteria</taxon>
        <taxon>Pseudomonadati</taxon>
        <taxon>Bacteroidota</taxon>
        <taxon>Cytophagia</taxon>
        <taxon>Cytophagales</taxon>
        <taxon>Fulvivirgaceae</taxon>
        <taxon>Ohtaekwangia</taxon>
    </lineage>
</organism>
<comment type="pathway">
    <text evidence="1">Cofactor biosynthesis; thiamine diphosphate biosynthesis.</text>
</comment>
<dbReference type="InterPro" id="IPR022998">
    <property type="entry name" value="ThiamineP_synth_TenI"/>
</dbReference>
<dbReference type="PANTHER" id="PTHR20857:SF23">
    <property type="entry name" value="THIAMINE BIOSYNTHETIC BIFUNCTIONAL ENZYME"/>
    <property type="match status" value="1"/>
</dbReference>
<dbReference type="RefSeq" id="WP_377585102.1">
    <property type="nucleotide sequence ID" value="NZ_JBHTKA010000015.1"/>
</dbReference>
<keyword evidence="2" id="KW-0784">Thiamine biosynthesis</keyword>
<dbReference type="SUPFAM" id="SSF51391">
    <property type="entry name" value="Thiamin phosphate synthase"/>
    <property type="match status" value="1"/>
</dbReference>